<dbReference type="PANTHER" id="PTHR11048">
    <property type="entry name" value="PRENYLTRANSFERASES"/>
    <property type="match status" value="1"/>
</dbReference>
<evidence type="ECO:0000256" key="8">
    <source>
        <dbReference type="ARBA" id="ARBA00023136"/>
    </source>
</evidence>
<evidence type="ECO:0000256" key="6">
    <source>
        <dbReference type="ARBA" id="ARBA00022692"/>
    </source>
</evidence>
<evidence type="ECO:0000256" key="10">
    <source>
        <dbReference type="ARBA" id="ARBA00049890"/>
    </source>
</evidence>
<feature type="transmembrane region" description="Helical" evidence="13">
    <location>
        <begin position="84"/>
        <end position="103"/>
    </location>
</feature>
<dbReference type="InterPro" id="IPR044878">
    <property type="entry name" value="UbiA_sf"/>
</dbReference>
<dbReference type="HAMAP" id="MF_01635">
    <property type="entry name" value="UbiA"/>
    <property type="match status" value="1"/>
</dbReference>
<evidence type="ECO:0000256" key="1">
    <source>
        <dbReference type="ARBA" id="ARBA00001946"/>
    </source>
</evidence>
<keyword evidence="4 13" id="KW-0808">Transferase</keyword>
<evidence type="ECO:0000313" key="14">
    <source>
        <dbReference type="Proteomes" id="UP000887540"/>
    </source>
</evidence>
<dbReference type="PROSITE" id="PS00943">
    <property type="entry name" value="UBIA"/>
    <property type="match status" value="1"/>
</dbReference>
<evidence type="ECO:0000256" key="9">
    <source>
        <dbReference type="ARBA" id="ARBA00023229"/>
    </source>
</evidence>
<keyword evidence="9 13" id="KW-0414">Isoprene biosynthesis</keyword>
<dbReference type="GO" id="GO:0006744">
    <property type="term" value="P:ubiquinone biosynthetic process"/>
    <property type="evidence" value="ECO:0007669"/>
    <property type="project" value="UniProtKB-UniRule"/>
</dbReference>
<feature type="transmembrane region" description="Helical" evidence="13">
    <location>
        <begin position="160"/>
        <end position="181"/>
    </location>
</feature>
<evidence type="ECO:0000256" key="2">
    <source>
        <dbReference type="ARBA" id="ARBA00004141"/>
    </source>
</evidence>
<dbReference type="Gene3D" id="1.20.120.1780">
    <property type="entry name" value="UbiA prenyltransferase"/>
    <property type="match status" value="1"/>
</dbReference>
<comment type="cofactor">
    <cofactor evidence="1 13">
        <name>Mg(2+)</name>
        <dbReference type="ChEBI" id="CHEBI:18420"/>
    </cofactor>
</comment>
<keyword evidence="13" id="KW-0999">Mitochondrion inner membrane</keyword>
<organism evidence="14 15">
    <name type="scientific">Acrobeloides nanus</name>
    <dbReference type="NCBI Taxonomy" id="290746"/>
    <lineage>
        <taxon>Eukaryota</taxon>
        <taxon>Metazoa</taxon>
        <taxon>Ecdysozoa</taxon>
        <taxon>Nematoda</taxon>
        <taxon>Chromadorea</taxon>
        <taxon>Rhabditida</taxon>
        <taxon>Tylenchina</taxon>
        <taxon>Cephalobomorpha</taxon>
        <taxon>Cephaloboidea</taxon>
        <taxon>Cephalobidae</taxon>
        <taxon>Acrobeloides</taxon>
    </lineage>
</organism>
<comment type="catalytic activity">
    <reaction evidence="12">
        <text>an all-trans-polyprenyl diphosphate + 4-hydroxybenzoate = a 4-hydroxy-3-(all-trans-polyprenyl)benzoate + diphosphate</text>
        <dbReference type="Rhea" id="RHEA:44504"/>
        <dbReference type="Rhea" id="RHEA-COMP:9514"/>
        <dbReference type="Rhea" id="RHEA-COMP:9564"/>
        <dbReference type="ChEBI" id="CHEBI:17879"/>
        <dbReference type="ChEBI" id="CHEBI:33019"/>
        <dbReference type="ChEBI" id="CHEBI:58914"/>
        <dbReference type="ChEBI" id="CHEBI:78396"/>
        <dbReference type="EC" id="2.5.1.39"/>
    </reaction>
    <physiologicalReaction direction="left-to-right" evidence="12">
        <dbReference type="Rhea" id="RHEA:44505"/>
    </physiologicalReaction>
</comment>
<comment type="subcellular location">
    <subcellularLocation>
        <location evidence="2">Membrane</location>
        <topology evidence="2">Multi-pass membrane protein</topology>
    </subcellularLocation>
    <subcellularLocation>
        <location evidence="13">Mitochondrion inner membrane</location>
        <topology evidence="13">Multi-pass membrane protein</topology>
        <orientation evidence="13">Matrix side</orientation>
    </subcellularLocation>
</comment>
<dbReference type="InterPro" id="IPR006370">
    <property type="entry name" value="HB_polyprenyltransferase-like"/>
</dbReference>
<dbReference type="InterPro" id="IPR039653">
    <property type="entry name" value="Prenyltransferase"/>
</dbReference>
<dbReference type="PANTHER" id="PTHR11048:SF28">
    <property type="entry name" value="4-HYDROXYBENZOATE POLYPRENYLTRANSFERASE, MITOCHONDRIAL"/>
    <property type="match status" value="1"/>
</dbReference>
<evidence type="ECO:0000256" key="4">
    <source>
        <dbReference type="ARBA" id="ARBA00022679"/>
    </source>
</evidence>
<comment type="function">
    <text evidence="13">Catalyzes the prenylation of para-hydroxybenzoate (PHB) with an all-trans polyprenyl group. Mediates the second step in the final reaction sequence of coenzyme Q (CoQ) biosynthesis, which is the condensation of the polyisoprenoid side chain with PHB, generating the first membrane-bound Q intermediate.</text>
</comment>
<protein>
    <recommendedName>
        <fullName evidence="13">4-hydroxybenzoate polyprenyltransferase, mitochondrial</fullName>
        <shortName evidence="13">4-HB polyprenyltransferase</shortName>
        <ecNumber evidence="13">2.5.1.39</ecNumber>
    </recommendedName>
    <alternativeName>
        <fullName evidence="13">Para-hydroxybenzoate--polyprenyltransferase</fullName>
        <shortName evidence="13">PHB:PPT</shortName>
        <shortName evidence="13">PHB:polyprenyltransferase</shortName>
    </alternativeName>
</protein>
<comment type="catalytic activity">
    <reaction evidence="11">
        <text>all-trans-nonaprenyl diphosphate + 4-hydroxybenzoate = 4-hydroxy-3-(all-trans-nonaprenyl)benzoate + diphosphate</text>
        <dbReference type="Rhea" id="RHEA:17709"/>
        <dbReference type="ChEBI" id="CHEBI:17879"/>
        <dbReference type="ChEBI" id="CHEBI:33019"/>
        <dbReference type="ChEBI" id="CHEBI:58391"/>
        <dbReference type="ChEBI" id="CHEBI:84502"/>
        <dbReference type="EC" id="2.5.1.39"/>
    </reaction>
    <physiologicalReaction direction="left-to-right" evidence="11">
        <dbReference type="Rhea" id="RHEA:17710"/>
    </physiologicalReaction>
</comment>
<accession>A0A914DNP0</accession>
<comment type="similarity">
    <text evidence="3 13">Belongs to the UbiA prenyltransferase family.</text>
</comment>
<keyword evidence="6 13" id="KW-0812">Transmembrane</keyword>
<dbReference type="GO" id="GO:0008299">
    <property type="term" value="P:isoprenoid biosynthetic process"/>
    <property type="evidence" value="ECO:0007669"/>
    <property type="project" value="UniProtKB-UniRule"/>
</dbReference>
<dbReference type="EC" id="2.5.1.39" evidence="13"/>
<feature type="transmembrane region" description="Helical" evidence="13">
    <location>
        <begin position="265"/>
        <end position="283"/>
    </location>
</feature>
<keyword evidence="13" id="KW-0496">Mitochondrion</keyword>
<dbReference type="FunFam" id="1.20.120.1780:FF:000001">
    <property type="entry name" value="4-hydroxybenzoate octaprenyltransferase"/>
    <property type="match status" value="1"/>
</dbReference>
<dbReference type="Pfam" id="PF01040">
    <property type="entry name" value="UbiA"/>
    <property type="match status" value="1"/>
</dbReference>
<dbReference type="GO" id="GO:0005743">
    <property type="term" value="C:mitochondrial inner membrane"/>
    <property type="evidence" value="ECO:0007669"/>
    <property type="project" value="UniProtKB-SubCell"/>
</dbReference>
<comment type="pathway">
    <text evidence="13">Cofactor biosynthesis; ubiquinone biosynthesis.</text>
</comment>
<dbReference type="GO" id="GO:0008412">
    <property type="term" value="F:4-hydroxybenzoate polyprenyltransferase activity"/>
    <property type="evidence" value="ECO:0007669"/>
    <property type="project" value="UniProtKB-EC"/>
</dbReference>
<feature type="transmembrane region" description="Helical" evidence="13">
    <location>
        <begin position="207"/>
        <end position="227"/>
    </location>
</feature>
<dbReference type="InterPro" id="IPR000537">
    <property type="entry name" value="UbiA_prenyltransferase"/>
</dbReference>
<keyword evidence="7 13" id="KW-1133">Transmembrane helix</keyword>
<dbReference type="Proteomes" id="UP000887540">
    <property type="component" value="Unplaced"/>
</dbReference>
<dbReference type="NCBIfam" id="TIGR01474">
    <property type="entry name" value="ubiA_proteo"/>
    <property type="match status" value="1"/>
</dbReference>
<evidence type="ECO:0000256" key="5">
    <source>
        <dbReference type="ARBA" id="ARBA00022688"/>
    </source>
</evidence>
<evidence type="ECO:0000313" key="15">
    <source>
        <dbReference type="WBParaSite" id="ACRNAN_scaffold3286.g11508.t1"/>
    </source>
</evidence>
<evidence type="ECO:0000256" key="12">
    <source>
        <dbReference type="ARBA" id="ARBA00051182"/>
    </source>
</evidence>
<feature type="transmembrane region" description="Helical" evidence="13">
    <location>
        <begin position="40"/>
        <end position="63"/>
    </location>
</feature>
<keyword evidence="8 13" id="KW-0472">Membrane</keyword>
<evidence type="ECO:0000256" key="7">
    <source>
        <dbReference type="ARBA" id="ARBA00022989"/>
    </source>
</evidence>
<comment type="catalytic activity">
    <reaction evidence="10">
        <text>all-trans-decaprenyl diphosphate + 4-hydroxybenzoate = 4-hydroxy-3-(all-trans-decaprenyl)benzoate + diphosphate</text>
        <dbReference type="Rhea" id="RHEA:44564"/>
        <dbReference type="ChEBI" id="CHEBI:17879"/>
        <dbReference type="ChEBI" id="CHEBI:33019"/>
        <dbReference type="ChEBI" id="CHEBI:60721"/>
        <dbReference type="ChEBI" id="CHEBI:84503"/>
        <dbReference type="EC" id="2.5.1.39"/>
    </reaction>
    <physiologicalReaction direction="left-to-right" evidence="10">
        <dbReference type="Rhea" id="RHEA:44565"/>
    </physiologicalReaction>
</comment>
<evidence type="ECO:0000256" key="13">
    <source>
        <dbReference type="HAMAP-Rule" id="MF_03189"/>
    </source>
</evidence>
<sequence length="305" mass="34304">MQPYLRLMRADKPIGTWLLYYPCTWSIALATPAGELPNLQMLALFGAGAFFMRSAGCIVNDLWDKDFDKRVERTKIRPLASGELNEKQAISLLIGLLSVSFGILLQFNWMSVAIGAASLSLVFTYPAMKRFTYWPQVFLGLAFNYGAILGYTAVCNDFNWGVIMPLYLASICWTMIYDTIYAHQDRTDDIMIGVKSTALRFGENTKYWLTGFSLAMSSGLSLVGVLSEQTLPYYVTIGAITTHLLWQAWTVDINSRDDCWNKFSANRLIGIMLFLGISLSTYLKKTEPESKEEDVTESTIVIICI</sequence>
<keyword evidence="14" id="KW-1185">Reference proteome</keyword>
<proteinExistence type="inferred from homology"/>
<feature type="transmembrane region" description="Helical" evidence="13">
    <location>
        <begin position="137"/>
        <end position="154"/>
    </location>
</feature>
<dbReference type="InterPro" id="IPR030470">
    <property type="entry name" value="UbiA_prenylTrfase_CS"/>
</dbReference>
<dbReference type="WBParaSite" id="ACRNAN_scaffold3286.g11508.t1">
    <property type="protein sequence ID" value="ACRNAN_scaffold3286.g11508.t1"/>
    <property type="gene ID" value="ACRNAN_scaffold3286.g11508"/>
</dbReference>
<dbReference type="FunFam" id="1.10.357.140:FF:000003">
    <property type="entry name" value="4-hydroxybenzoate polyprenyltransferase, mitochondrial"/>
    <property type="match status" value="1"/>
</dbReference>
<keyword evidence="5 13" id="KW-0831">Ubiquinone biosynthesis</keyword>
<dbReference type="AlphaFoldDB" id="A0A914DNP0"/>
<evidence type="ECO:0000256" key="11">
    <source>
        <dbReference type="ARBA" id="ARBA00050454"/>
    </source>
</evidence>
<name>A0A914DNP0_9BILA</name>
<feature type="transmembrane region" description="Helical" evidence="13">
    <location>
        <begin position="233"/>
        <end position="253"/>
    </location>
</feature>
<dbReference type="Gene3D" id="1.10.357.140">
    <property type="entry name" value="UbiA prenyltransferase"/>
    <property type="match status" value="1"/>
</dbReference>
<reference evidence="15" key="1">
    <citation type="submission" date="2022-11" db="UniProtKB">
        <authorList>
            <consortium name="WormBaseParasite"/>
        </authorList>
    </citation>
    <scope>IDENTIFICATION</scope>
</reference>
<evidence type="ECO:0000256" key="3">
    <source>
        <dbReference type="ARBA" id="ARBA00005985"/>
    </source>
</evidence>
<dbReference type="CDD" id="cd13959">
    <property type="entry name" value="PT_UbiA_COQ2"/>
    <property type="match status" value="1"/>
</dbReference>